<feature type="compositionally biased region" description="Gly residues" evidence="1">
    <location>
        <begin position="247"/>
        <end position="257"/>
    </location>
</feature>
<sequence>LSVECRFGPHVGHRPQDSAALRLDGGRAAVKRVATAALGKPGLDHRHGQPRPEHHGTGPGRRGHRRHGLVPSGNRRRPGHRRGPGPCAVPVSRTGRPDRLHPVHRGRRGRGLPESRSLRKRRIVLILGSSTAHPRTPPSDLVGPPDVDHRHGPAAGYRRRTAHGRVPAVPPPALRQHPGLRRLRRVDDHRDRMGRPTLTGPDDVRRGRCPYRRRVQQRPRGGHRDRRLAPLLNRRPPGPLSGLHTAGFGGSRWGSRA</sequence>
<feature type="compositionally biased region" description="Basic residues" evidence="1">
    <location>
        <begin position="207"/>
        <end position="226"/>
    </location>
</feature>
<gene>
    <name evidence="2" type="ORF">METZ01_LOCUS447172</name>
</gene>
<name>A0A382ZHZ5_9ZZZZ</name>
<feature type="compositionally biased region" description="Basic residues" evidence="1">
    <location>
        <begin position="61"/>
        <end position="83"/>
    </location>
</feature>
<feature type="compositionally biased region" description="Basic and acidic residues" evidence="1">
    <location>
        <begin position="42"/>
        <end position="56"/>
    </location>
</feature>
<feature type="non-terminal residue" evidence="2">
    <location>
        <position position="1"/>
    </location>
</feature>
<accession>A0A382ZHZ5</accession>
<protein>
    <submittedName>
        <fullName evidence="2">Uncharacterized protein</fullName>
    </submittedName>
</protein>
<organism evidence="2">
    <name type="scientific">marine metagenome</name>
    <dbReference type="NCBI Taxonomy" id="408172"/>
    <lineage>
        <taxon>unclassified sequences</taxon>
        <taxon>metagenomes</taxon>
        <taxon>ecological metagenomes</taxon>
    </lineage>
</organism>
<dbReference type="EMBL" id="UINC01183523">
    <property type="protein sequence ID" value="SVD94318.1"/>
    <property type="molecule type" value="Genomic_DNA"/>
</dbReference>
<evidence type="ECO:0000256" key="1">
    <source>
        <dbReference type="SAM" id="MobiDB-lite"/>
    </source>
</evidence>
<feature type="region of interest" description="Disordered" evidence="1">
    <location>
        <begin position="38"/>
        <end position="114"/>
    </location>
</feature>
<dbReference type="AlphaFoldDB" id="A0A382ZHZ5"/>
<feature type="non-terminal residue" evidence="2">
    <location>
        <position position="257"/>
    </location>
</feature>
<reference evidence="2" key="1">
    <citation type="submission" date="2018-05" db="EMBL/GenBank/DDBJ databases">
        <authorList>
            <person name="Lanie J.A."/>
            <person name="Ng W.-L."/>
            <person name="Kazmierczak K.M."/>
            <person name="Andrzejewski T.M."/>
            <person name="Davidsen T.M."/>
            <person name="Wayne K.J."/>
            <person name="Tettelin H."/>
            <person name="Glass J.I."/>
            <person name="Rusch D."/>
            <person name="Podicherti R."/>
            <person name="Tsui H.-C.T."/>
            <person name="Winkler M.E."/>
        </authorList>
    </citation>
    <scope>NUCLEOTIDE SEQUENCE</scope>
</reference>
<feature type="region of interest" description="Disordered" evidence="1">
    <location>
        <begin position="191"/>
        <end position="257"/>
    </location>
</feature>
<evidence type="ECO:0000313" key="2">
    <source>
        <dbReference type="EMBL" id="SVD94318.1"/>
    </source>
</evidence>
<proteinExistence type="predicted"/>